<evidence type="ECO:0000313" key="2">
    <source>
        <dbReference type="EMBL" id="NKX54047.1"/>
    </source>
</evidence>
<name>A0A7X6HE82_9MICC</name>
<dbReference type="Gene3D" id="3.40.50.1820">
    <property type="entry name" value="alpha/beta hydrolase"/>
    <property type="match status" value="1"/>
</dbReference>
<comment type="caution">
    <text evidence="2">The sequence shown here is derived from an EMBL/GenBank/DDBJ whole genome shotgun (WGS) entry which is preliminary data.</text>
</comment>
<dbReference type="PANTHER" id="PTHR43798">
    <property type="entry name" value="MONOACYLGLYCEROL LIPASE"/>
    <property type="match status" value="1"/>
</dbReference>
<dbReference type="Pfam" id="PF00561">
    <property type="entry name" value="Abhydrolase_1"/>
    <property type="match status" value="1"/>
</dbReference>
<dbReference type="InterPro" id="IPR000073">
    <property type="entry name" value="AB_hydrolase_1"/>
</dbReference>
<dbReference type="InterPro" id="IPR029058">
    <property type="entry name" value="AB_hydrolase_fold"/>
</dbReference>
<feature type="domain" description="AB hydrolase-1" evidence="1">
    <location>
        <begin position="1"/>
        <end position="240"/>
    </location>
</feature>
<dbReference type="PRINTS" id="PR00111">
    <property type="entry name" value="ABHYDROLASE"/>
</dbReference>
<keyword evidence="2" id="KW-0378">Hydrolase</keyword>
<dbReference type="InterPro" id="IPR000639">
    <property type="entry name" value="Epox_hydrolase-like"/>
</dbReference>
<dbReference type="AlphaFoldDB" id="A0A7X6HE82"/>
<protein>
    <submittedName>
        <fullName evidence="2">Alpha/beta hydrolase</fullName>
    </submittedName>
</protein>
<reference evidence="2 3" key="1">
    <citation type="submission" date="2020-04" db="EMBL/GenBank/DDBJ databases">
        <title>Arthrobacter sp. nov.</title>
        <authorList>
            <person name="Liu S."/>
        </authorList>
    </citation>
    <scope>NUCLEOTIDE SEQUENCE [LARGE SCALE GENOMIC DNA]</scope>
    <source>
        <strain evidence="2 3">E918</strain>
    </source>
</reference>
<dbReference type="PANTHER" id="PTHR43798:SF33">
    <property type="entry name" value="HYDROLASE, PUTATIVE (AFU_ORTHOLOGUE AFUA_2G14860)-RELATED"/>
    <property type="match status" value="1"/>
</dbReference>
<evidence type="ECO:0000259" key="1">
    <source>
        <dbReference type="Pfam" id="PF00561"/>
    </source>
</evidence>
<dbReference type="SUPFAM" id="SSF53474">
    <property type="entry name" value="alpha/beta-Hydrolases"/>
    <property type="match status" value="1"/>
</dbReference>
<dbReference type="GO" id="GO:0016020">
    <property type="term" value="C:membrane"/>
    <property type="evidence" value="ECO:0007669"/>
    <property type="project" value="TreeGrafter"/>
</dbReference>
<accession>A0A7X6HE82</accession>
<dbReference type="InterPro" id="IPR050266">
    <property type="entry name" value="AB_hydrolase_sf"/>
</dbReference>
<keyword evidence="3" id="KW-1185">Reference proteome</keyword>
<organism evidence="2 3">
    <name type="scientific">Arthrobacter mobilis</name>
    <dbReference type="NCBI Taxonomy" id="2724944"/>
    <lineage>
        <taxon>Bacteria</taxon>
        <taxon>Bacillati</taxon>
        <taxon>Actinomycetota</taxon>
        <taxon>Actinomycetes</taxon>
        <taxon>Micrococcales</taxon>
        <taxon>Micrococcaceae</taxon>
        <taxon>Arthrobacter</taxon>
    </lineage>
</organism>
<dbReference type="PRINTS" id="PR00412">
    <property type="entry name" value="EPOXHYDRLASE"/>
</dbReference>
<gene>
    <name evidence="2" type="ORF">HGG74_05715</name>
</gene>
<dbReference type="GO" id="GO:0016787">
    <property type="term" value="F:hydrolase activity"/>
    <property type="evidence" value="ECO:0007669"/>
    <property type="project" value="UniProtKB-KW"/>
</dbReference>
<sequence>MIHGFRGDHHGLELMAAALPGFRVLVPDLPGFGESAPFAAGRHDVPGYVRFLAGFAAATGLGPETLLLGHSFGSILAARLIAEAPRSFRALVLVNPISEPALQGPKAVASRLAQAYYTLAAKLPEPAGLGLLRHPAIVHAMSAMMAKTKDPALRRFIHDQHRRYFSAFAGRDVVLQAFQASISDDVGQVAARLSVPVLLVAGVKDDLGSVASQRRLAGLIPQARLEFIEEVGHLIHYEAPAAAAALVDRFARELPA</sequence>
<proteinExistence type="predicted"/>
<dbReference type="EMBL" id="JAAZSQ010000003">
    <property type="protein sequence ID" value="NKX54047.1"/>
    <property type="molecule type" value="Genomic_DNA"/>
</dbReference>
<dbReference type="Proteomes" id="UP000544090">
    <property type="component" value="Unassembled WGS sequence"/>
</dbReference>
<evidence type="ECO:0000313" key="3">
    <source>
        <dbReference type="Proteomes" id="UP000544090"/>
    </source>
</evidence>